<dbReference type="EMBL" id="FNES01000002">
    <property type="protein sequence ID" value="SDI94957.1"/>
    <property type="molecule type" value="Genomic_DNA"/>
</dbReference>
<accession>A0A1G8PR57</accession>
<name>A0A1G8PR57_9GAMM</name>
<feature type="chain" id="PRO_5011478338" evidence="1">
    <location>
        <begin position="26"/>
        <end position="182"/>
    </location>
</feature>
<dbReference type="Proteomes" id="UP000198525">
    <property type="component" value="Unassembled WGS sequence"/>
</dbReference>
<proteinExistence type="predicted"/>
<gene>
    <name evidence="2" type="ORF">SAMN04487954_102168</name>
</gene>
<evidence type="ECO:0000256" key="1">
    <source>
        <dbReference type="SAM" id="SignalP"/>
    </source>
</evidence>
<organism evidence="2 3">
    <name type="scientific">Billgrantia gudaonensis</name>
    <dbReference type="NCBI Taxonomy" id="376427"/>
    <lineage>
        <taxon>Bacteria</taxon>
        <taxon>Pseudomonadati</taxon>
        <taxon>Pseudomonadota</taxon>
        <taxon>Gammaproteobacteria</taxon>
        <taxon>Oceanospirillales</taxon>
        <taxon>Halomonadaceae</taxon>
        <taxon>Billgrantia</taxon>
    </lineage>
</organism>
<feature type="signal peptide" evidence="1">
    <location>
        <begin position="1"/>
        <end position="25"/>
    </location>
</feature>
<keyword evidence="1" id="KW-0732">Signal</keyword>
<dbReference type="RefSeq" id="WP_089682896.1">
    <property type="nucleotide sequence ID" value="NZ_FNES01000002.1"/>
</dbReference>
<evidence type="ECO:0000313" key="3">
    <source>
        <dbReference type="Proteomes" id="UP000198525"/>
    </source>
</evidence>
<sequence length="182" mass="20336">MQRFVRASGWLGGCLAALAFSGALAAEGPTGYRSVEFGMSYQEVMSALGNDDAVANLSVEETEDGDRIIDGELQADEAPETDLRYVFPAGGDELALVVTFHPDVAEREKVIARLESNHGDPWEEEMAEWWFEQLQEGMPQPPQSLMVWGGSGDETSQRGRFVRLWTFDDYLSVEYLDTQRFD</sequence>
<dbReference type="OrthoDB" id="6165742at2"/>
<keyword evidence="3" id="KW-1185">Reference proteome</keyword>
<dbReference type="STRING" id="376427.SAMN04487954_102168"/>
<evidence type="ECO:0000313" key="2">
    <source>
        <dbReference type="EMBL" id="SDI94957.1"/>
    </source>
</evidence>
<dbReference type="AlphaFoldDB" id="A0A1G8PR57"/>
<protein>
    <submittedName>
        <fullName evidence="2">Uncharacterized protein</fullName>
    </submittedName>
</protein>
<reference evidence="2 3" key="1">
    <citation type="submission" date="2016-10" db="EMBL/GenBank/DDBJ databases">
        <authorList>
            <person name="de Groot N.N."/>
        </authorList>
    </citation>
    <scope>NUCLEOTIDE SEQUENCE [LARGE SCALE GENOMIC DNA]</scope>
    <source>
        <strain evidence="2 3">CGMCC 1.6133</strain>
    </source>
</reference>